<proteinExistence type="predicted"/>
<keyword evidence="2" id="KW-0012">Acyltransferase</keyword>
<dbReference type="GO" id="GO:0016746">
    <property type="term" value="F:acyltransferase activity"/>
    <property type="evidence" value="ECO:0007669"/>
    <property type="project" value="UniProtKB-KW"/>
</dbReference>
<organism evidence="2 3">
    <name type="scientific">Micromonospora parva</name>
    <dbReference type="NCBI Taxonomy" id="1464048"/>
    <lineage>
        <taxon>Bacteria</taxon>
        <taxon>Bacillati</taxon>
        <taxon>Actinomycetota</taxon>
        <taxon>Actinomycetes</taxon>
        <taxon>Micromonosporales</taxon>
        <taxon>Micromonosporaceae</taxon>
        <taxon>Micromonospora</taxon>
    </lineage>
</organism>
<dbReference type="Pfam" id="PF13302">
    <property type="entry name" value="Acetyltransf_3"/>
    <property type="match status" value="1"/>
</dbReference>
<evidence type="ECO:0000313" key="3">
    <source>
        <dbReference type="Proteomes" id="UP001602287"/>
    </source>
</evidence>
<dbReference type="CDD" id="cd04301">
    <property type="entry name" value="NAT_SF"/>
    <property type="match status" value="1"/>
</dbReference>
<protein>
    <submittedName>
        <fullName evidence="2">GNAT family N-acetyltransferase</fullName>
        <ecNumber evidence="2">2.3.-.-</ecNumber>
    </submittedName>
</protein>
<keyword evidence="3" id="KW-1185">Reference proteome</keyword>
<comment type="caution">
    <text evidence="2">The sequence shown here is derived from an EMBL/GenBank/DDBJ whole genome shotgun (WGS) entry which is preliminary data.</text>
</comment>
<dbReference type="InterPro" id="IPR016181">
    <property type="entry name" value="Acyl_CoA_acyltransferase"/>
</dbReference>
<dbReference type="InterPro" id="IPR000182">
    <property type="entry name" value="GNAT_dom"/>
</dbReference>
<evidence type="ECO:0000259" key="1">
    <source>
        <dbReference type="PROSITE" id="PS51186"/>
    </source>
</evidence>
<dbReference type="SUPFAM" id="SSF55729">
    <property type="entry name" value="Acyl-CoA N-acyltransferases (Nat)"/>
    <property type="match status" value="1"/>
</dbReference>
<dbReference type="RefSeq" id="WP_387219721.1">
    <property type="nucleotide sequence ID" value="NZ_JBIAZM010000003.1"/>
</dbReference>
<reference evidence="2 3" key="1">
    <citation type="submission" date="2024-10" db="EMBL/GenBank/DDBJ databases">
        <title>The Natural Products Discovery Center: Release of the First 8490 Sequenced Strains for Exploring Actinobacteria Biosynthetic Diversity.</title>
        <authorList>
            <person name="Kalkreuter E."/>
            <person name="Kautsar S.A."/>
            <person name="Yang D."/>
            <person name="Bader C.D."/>
            <person name="Teijaro C.N."/>
            <person name="Fluegel L."/>
            <person name="Davis C.M."/>
            <person name="Simpson J.R."/>
            <person name="Lauterbach L."/>
            <person name="Steele A.D."/>
            <person name="Gui C."/>
            <person name="Meng S."/>
            <person name="Li G."/>
            <person name="Viehrig K."/>
            <person name="Ye F."/>
            <person name="Su P."/>
            <person name="Kiefer A.F."/>
            <person name="Nichols A."/>
            <person name="Cepeda A.J."/>
            <person name="Yan W."/>
            <person name="Fan B."/>
            <person name="Jiang Y."/>
            <person name="Adhikari A."/>
            <person name="Zheng C.-J."/>
            <person name="Schuster L."/>
            <person name="Cowan T.M."/>
            <person name="Smanski M.J."/>
            <person name="Chevrette M.G."/>
            <person name="De Carvalho L.P.S."/>
            <person name="Shen B."/>
        </authorList>
    </citation>
    <scope>NUCLEOTIDE SEQUENCE [LARGE SCALE GENOMIC DNA]</scope>
    <source>
        <strain evidence="2 3">NPDC000140</strain>
    </source>
</reference>
<dbReference type="PANTHER" id="PTHR43441">
    <property type="entry name" value="RIBOSOMAL-PROTEIN-SERINE ACETYLTRANSFERASE"/>
    <property type="match status" value="1"/>
</dbReference>
<evidence type="ECO:0000313" key="2">
    <source>
        <dbReference type="EMBL" id="MFF5199942.1"/>
    </source>
</evidence>
<dbReference type="InterPro" id="IPR051908">
    <property type="entry name" value="Ribosomal_N-acetyltransferase"/>
</dbReference>
<dbReference type="Gene3D" id="3.40.630.30">
    <property type="match status" value="1"/>
</dbReference>
<accession>A0ABW6VSN9</accession>
<dbReference type="PROSITE" id="PS51186">
    <property type="entry name" value="GNAT"/>
    <property type="match status" value="1"/>
</dbReference>
<dbReference type="PANTHER" id="PTHR43441:SF2">
    <property type="entry name" value="FAMILY ACETYLTRANSFERASE, PUTATIVE (AFU_ORTHOLOGUE AFUA_7G00850)-RELATED"/>
    <property type="match status" value="1"/>
</dbReference>
<sequence length="172" mass="18743">MSGCCAGGRAVTLRPATAADVPALTAIRADPEVRRWWRGGDDLADSVRADLADDDLHVYAIEHDGRVIGAIQWYAESDPDYRHASLDVFLDPAVRGAGLGGDAIRTLARHLIDEYGHHRFTIDPAAANSAAIRAYAKVGFRPVGVLRRYERGADGRWHDGLLMDLLADDLVE</sequence>
<keyword evidence="2" id="KW-0808">Transferase</keyword>
<gene>
    <name evidence="2" type="ORF">ACFY3B_10055</name>
</gene>
<dbReference type="EC" id="2.3.-.-" evidence="2"/>
<dbReference type="Proteomes" id="UP001602287">
    <property type="component" value="Unassembled WGS sequence"/>
</dbReference>
<feature type="domain" description="N-acetyltransferase" evidence="1">
    <location>
        <begin position="11"/>
        <end position="168"/>
    </location>
</feature>
<dbReference type="EMBL" id="JBIAZM010000003">
    <property type="protein sequence ID" value="MFF5199942.1"/>
    <property type="molecule type" value="Genomic_DNA"/>
</dbReference>
<name>A0ABW6VSN9_9ACTN</name>